<dbReference type="PROSITE" id="PS00072">
    <property type="entry name" value="ACYL_COA_DH_1"/>
    <property type="match status" value="1"/>
</dbReference>
<dbReference type="GO" id="GO:0009083">
    <property type="term" value="P:branched-chain amino acid catabolic process"/>
    <property type="evidence" value="ECO:0007669"/>
    <property type="project" value="UniProtKB-KW"/>
</dbReference>
<comment type="pathway">
    <text evidence="2">Amino-acid degradation; L-valine degradation.</text>
</comment>
<feature type="domain" description="Acyl-CoA dehydrogenase/oxidase N-terminal" evidence="10">
    <location>
        <begin position="6"/>
        <end position="117"/>
    </location>
</feature>
<dbReference type="GO" id="GO:0003995">
    <property type="term" value="F:acyl-CoA dehydrogenase activity"/>
    <property type="evidence" value="ECO:0007669"/>
    <property type="project" value="InterPro"/>
</dbReference>
<evidence type="ECO:0000256" key="5">
    <source>
        <dbReference type="ARBA" id="ARBA00022630"/>
    </source>
</evidence>
<proteinExistence type="inferred from homology"/>
<dbReference type="InterPro" id="IPR046373">
    <property type="entry name" value="Acyl-CoA_Oxase/DH_mid-dom_sf"/>
</dbReference>
<dbReference type="PROSITE" id="PS00073">
    <property type="entry name" value="ACYL_COA_DH_2"/>
    <property type="match status" value="1"/>
</dbReference>
<dbReference type="Proteomes" id="UP000092634">
    <property type="component" value="Unassembled WGS sequence"/>
</dbReference>
<dbReference type="FunFam" id="1.20.140.10:FF:000001">
    <property type="entry name" value="Acyl-CoA dehydrogenase"/>
    <property type="match status" value="1"/>
</dbReference>
<comment type="cofactor">
    <cofactor evidence="1">
        <name>FAD</name>
        <dbReference type="ChEBI" id="CHEBI:57692"/>
    </cofactor>
</comment>
<dbReference type="InterPro" id="IPR009075">
    <property type="entry name" value="AcylCo_DH/oxidase_C"/>
</dbReference>
<dbReference type="PIRSF" id="PIRSF016578">
    <property type="entry name" value="HsaA"/>
    <property type="match status" value="1"/>
</dbReference>
<keyword evidence="6" id="KW-0274">FAD</keyword>
<dbReference type="InterPro" id="IPR013786">
    <property type="entry name" value="AcylCoA_DH/ox_N"/>
</dbReference>
<dbReference type="InterPro" id="IPR006089">
    <property type="entry name" value="Acyl-CoA_DH_CS"/>
</dbReference>
<accession>A0A1E8PSK2</accession>
<dbReference type="InterPro" id="IPR036250">
    <property type="entry name" value="AcylCo_DH-like_C"/>
</dbReference>
<dbReference type="Pfam" id="PF02770">
    <property type="entry name" value="Acyl-CoA_dh_M"/>
    <property type="match status" value="1"/>
</dbReference>
<evidence type="ECO:0000259" key="9">
    <source>
        <dbReference type="Pfam" id="PF02770"/>
    </source>
</evidence>
<evidence type="ECO:0000256" key="1">
    <source>
        <dbReference type="ARBA" id="ARBA00001974"/>
    </source>
</evidence>
<organism evidence="11 12">
    <name type="scientific">Janthinobacterium lividum</name>
    <dbReference type="NCBI Taxonomy" id="29581"/>
    <lineage>
        <taxon>Bacteria</taxon>
        <taxon>Pseudomonadati</taxon>
        <taxon>Pseudomonadota</taxon>
        <taxon>Betaproteobacteria</taxon>
        <taxon>Burkholderiales</taxon>
        <taxon>Oxalobacteraceae</taxon>
        <taxon>Janthinobacterium</taxon>
    </lineage>
</organism>
<dbReference type="Gene3D" id="1.10.540.10">
    <property type="entry name" value="Acyl-CoA dehydrogenase/oxidase, N-terminal domain"/>
    <property type="match status" value="1"/>
</dbReference>
<evidence type="ECO:0000256" key="3">
    <source>
        <dbReference type="ARBA" id="ARBA00009347"/>
    </source>
</evidence>
<dbReference type="InterPro" id="IPR006091">
    <property type="entry name" value="Acyl-CoA_Oxase/DH_mid-dom"/>
</dbReference>
<protein>
    <submittedName>
        <fullName evidence="11">Acyl-CoA dehydrogenase</fullName>
    </submittedName>
</protein>
<dbReference type="SUPFAM" id="SSF56645">
    <property type="entry name" value="Acyl-CoA dehydrogenase NM domain-like"/>
    <property type="match status" value="1"/>
</dbReference>
<dbReference type="EMBL" id="MAQB02000001">
    <property type="protein sequence ID" value="OFJ49151.1"/>
    <property type="molecule type" value="Genomic_DNA"/>
</dbReference>
<evidence type="ECO:0000256" key="2">
    <source>
        <dbReference type="ARBA" id="ARBA00005109"/>
    </source>
</evidence>
<evidence type="ECO:0000256" key="6">
    <source>
        <dbReference type="ARBA" id="ARBA00022827"/>
    </source>
</evidence>
<keyword evidence="4" id="KW-0101">Branched-chain amino acid catabolism</keyword>
<dbReference type="Pfam" id="PF02771">
    <property type="entry name" value="Acyl-CoA_dh_N"/>
    <property type="match status" value="1"/>
</dbReference>
<sequence length="386" mass="41898">MDFELSDEQREFQQAARAFAEGELAPHAAHWDAESIFPVETIAKAGEMGFCGLYTPQRWGGMGLSRQDAAIVFEELAAGCTSTTAYITIHNMATWMLARWGQEALCEAWVPAMAAGQKLASYCLTEPQSGSDAASLRTKAVRDGDFYVLDGTKAFISGAGQTDMLIVMARTGGEGAGGISAFAVPANLPGIVYGKKEEKMGWNSQPTRIISFDQVKVPVGNLLGAEGEGFAIAMKGIDGGRINIAVCSVGTAQAALTRAQAYMKERTQFGRELAQFQALQFKLADMLTELVAARQMVRLAAWKLDEESPDATAYCAMAKRFATDVGFNVSNDALQLHGGYGYIREYPLERHVRDTRVHQILEGTNEIMRLIVARAILKDGATETLR</sequence>
<evidence type="ECO:0000256" key="4">
    <source>
        <dbReference type="ARBA" id="ARBA00022456"/>
    </source>
</evidence>
<keyword evidence="5" id="KW-0285">Flavoprotein</keyword>
<dbReference type="InterPro" id="IPR009100">
    <property type="entry name" value="AcylCoA_DH/oxidase_NM_dom_sf"/>
</dbReference>
<dbReference type="InterPro" id="IPR037069">
    <property type="entry name" value="AcylCoA_DH/ox_N_sf"/>
</dbReference>
<reference evidence="11 12" key="1">
    <citation type="submission" date="2016-10" db="EMBL/GenBank/DDBJ databases">
        <title>Updated version of Genome Assembly of Janthinobacterium lividum ERGS5:01.</title>
        <authorList>
            <person name="Kumar R."/>
            <person name="Acharya V."/>
            <person name="Singh D."/>
        </authorList>
    </citation>
    <scope>NUCLEOTIDE SEQUENCE [LARGE SCALE GENOMIC DNA]</scope>
    <source>
        <strain evidence="11 12">ERGS5:01</strain>
    </source>
</reference>
<feature type="domain" description="Acyl-CoA oxidase/dehydrogenase middle" evidence="9">
    <location>
        <begin position="122"/>
        <end position="215"/>
    </location>
</feature>
<dbReference type="Gene3D" id="1.20.140.10">
    <property type="entry name" value="Butyryl-CoA Dehydrogenase, subunit A, domain 3"/>
    <property type="match status" value="1"/>
</dbReference>
<dbReference type="Pfam" id="PF00441">
    <property type="entry name" value="Acyl-CoA_dh_1"/>
    <property type="match status" value="1"/>
</dbReference>
<dbReference type="SUPFAM" id="SSF47203">
    <property type="entry name" value="Acyl-CoA dehydrogenase C-terminal domain-like"/>
    <property type="match status" value="1"/>
</dbReference>
<dbReference type="PANTHER" id="PTHR43831:SF1">
    <property type="entry name" value="ISOBUTYRYL-COA DEHYDROGENASE, MITOCHONDRIAL"/>
    <property type="match status" value="1"/>
</dbReference>
<keyword evidence="7" id="KW-0560">Oxidoreductase</keyword>
<dbReference type="FunFam" id="2.40.110.10:FF:000001">
    <property type="entry name" value="Acyl-CoA dehydrogenase, mitochondrial"/>
    <property type="match status" value="1"/>
</dbReference>
<feature type="domain" description="Acyl-CoA dehydrogenase/oxidase C-terminal" evidence="8">
    <location>
        <begin position="227"/>
        <end position="377"/>
    </location>
</feature>
<comment type="caution">
    <text evidence="11">The sequence shown here is derived from an EMBL/GenBank/DDBJ whole genome shotgun (WGS) entry which is preliminary data.</text>
</comment>
<dbReference type="InterPro" id="IPR052547">
    <property type="entry name" value="Mito_Isobutyryl-CoADH"/>
</dbReference>
<evidence type="ECO:0000313" key="11">
    <source>
        <dbReference type="EMBL" id="OFJ49151.1"/>
    </source>
</evidence>
<dbReference type="FunFam" id="1.10.540.10:FF:000002">
    <property type="entry name" value="Acyl-CoA dehydrogenase FadE19"/>
    <property type="match status" value="1"/>
</dbReference>
<dbReference type="AlphaFoldDB" id="A0A1E8PSK2"/>
<gene>
    <name evidence="11" type="ORF">BA896_009965</name>
</gene>
<evidence type="ECO:0000259" key="10">
    <source>
        <dbReference type="Pfam" id="PF02771"/>
    </source>
</evidence>
<name>A0A1E8PSK2_9BURK</name>
<evidence type="ECO:0000313" key="12">
    <source>
        <dbReference type="Proteomes" id="UP000092634"/>
    </source>
</evidence>
<evidence type="ECO:0000256" key="7">
    <source>
        <dbReference type="ARBA" id="ARBA00023002"/>
    </source>
</evidence>
<dbReference type="Gene3D" id="2.40.110.10">
    <property type="entry name" value="Butyryl-CoA Dehydrogenase, subunit A, domain 2"/>
    <property type="match status" value="1"/>
</dbReference>
<evidence type="ECO:0000259" key="8">
    <source>
        <dbReference type="Pfam" id="PF00441"/>
    </source>
</evidence>
<dbReference type="PANTHER" id="PTHR43831">
    <property type="entry name" value="ISOBUTYRYL-COA DEHYDROGENASE"/>
    <property type="match status" value="1"/>
</dbReference>
<comment type="similarity">
    <text evidence="3">Belongs to the acyl-CoA dehydrogenase family.</text>
</comment>
<dbReference type="GO" id="GO:0050660">
    <property type="term" value="F:flavin adenine dinucleotide binding"/>
    <property type="evidence" value="ECO:0007669"/>
    <property type="project" value="InterPro"/>
</dbReference>